<evidence type="ECO:0000313" key="1">
    <source>
        <dbReference type="EMBL" id="KGF65480.1"/>
    </source>
</evidence>
<reference evidence="1 2" key="1">
    <citation type="submission" date="2014-09" db="EMBL/GenBank/DDBJ databases">
        <title>Genome sequence of Pseudomonas lutea strain DSM 17257T.</title>
        <authorList>
            <person name="Kwak Y."/>
            <person name="Shin J.-H."/>
        </authorList>
    </citation>
    <scope>NUCLEOTIDE SEQUENCE [LARGE SCALE GENOMIC DNA]</scope>
    <source>
        <strain evidence="1 2">DSM 17257</strain>
    </source>
</reference>
<comment type="caution">
    <text evidence="1">The sequence shown here is derived from an EMBL/GenBank/DDBJ whole genome shotgun (WGS) entry which is preliminary data.</text>
</comment>
<proteinExistence type="predicted"/>
<sequence length="90" mass="10435">MCGLPRYDADERMCMMLMLVFAHFIFIEQTVNIIEHQDCKSSIPTKTPWPQGIRLQRGWGCPRRSLEIIPNVRFSFARLLVNIAADQPNT</sequence>
<accession>A0A9X0EGQ1</accession>
<dbReference type="AlphaFoldDB" id="A0A9X0EGQ1"/>
<protein>
    <submittedName>
        <fullName evidence="1">Uncharacterized protein</fullName>
    </submittedName>
</protein>
<gene>
    <name evidence="1" type="ORF">LT42_05940</name>
</gene>
<organism evidence="1 2">
    <name type="scientific">Pseudomonas lutea</name>
    <dbReference type="NCBI Taxonomy" id="243924"/>
    <lineage>
        <taxon>Bacteria</taxon>
        <taxon>Pseudomonadati</taxon>
        <taxon>Pseudomonadota</taxon>
        <taxon>Gammaproteobacteria</taxon>
        <taxon>Pseudomonadales</taxon>
        <taxon>Pseudomonadaceae</taxon>
        <taxon>Pseudomonas</taxon>
    </lineage>
</organism>
<dbReference type="Proteomes" id="UP000029719">
    <property type="component" value="Unassembled WGS sequence"/>
</dbReference>
<name>A0A9X0EGQ1_9PSED</name>
<evidence type="ECO:0000313" key="2">
    <source>
        <dbReference type="Proteomes" id="UP000029719"/>
    </source>
</evidence>
<dbReference type="EMBL" id="JRMB01000001">
    <property type="protein sequence ID" value="KGF65480.1"/>
    <property type="molecule type" value="Genomic_DNA"/>
</dbReference>